<organism evidence="2 3">
    <name type="scientific">Streptococcus porcinus</name>
    <dbReference type="NCBI Taxonomy" id="1340"/>
    <lineage>
        <taxon>Bacteria</taxon>
        <taxon>Bacillati</taxon>
        <taxon>Bacillota</taxon>
        <taxon>Bacilli</taxon>
        <taxon>Lactobacillales</taxon>
        <taxon>Streptococcaceae</taxon>
        <taxon>Streptococcus</taxon>
    </lineage>
</organism>
<name>A0A7W0ARB5_STRPO</name>
<gene>
    <name evidence="2" type="ORF">H1B29_00185</name>
</gene>
<comment type="caution">
    <text evidence="2">The sequence shown here is derived from an EMBL/GenBank/DDBJ whole genome shotgun (WGS) entry which is preliminary data.</text>
</comment>
<evidence type="ECO:0000313" key="3">
    <source>
        <dbReference type="Proteomes" id="UP000524462"/>
    </source>
</evidence>
<accession>A0A7W0ARB5</accession>
<proteinExistence type="predicted"/>
<dbReference type="Pfam" id="PF05713">
    <property type="entry name" value="MobC"/>
    <property type="match status" value="1"/>
</dbReference>
<dbReference type="RefSeq" id="WP_181459415.1">
    <property type="nucleotide sequence ID" value="NZ_JACEGE010000002.1"/>
</dbReference>
<dbReference type="Proteomes" id="UP000524462">
    <property type="component" value="Unassembled WGS sequence"/>
</dbReference>
<feature type="domain" description="Bacterial mobilisation" evidence="1">
    <location>
        <begin position="61"/>
        <end position="105"/>
    </location>
</feature>
<evidence type="ECO:0000259" key="1">
    <source>
        <dbReference type="Pfam" id="PF05713"/>
    </source>
</evidence>
<reference evidence="2 3" key="1">
    <citation type="submission" date="2020-07" db="EMBL/GenBank/DDBJ databases">
        <title>Molecular and genomic characterization of Streptococcus porcinus isolated from diseased swine in Brazil.</title>
        <authorList>
            <person name="Moreno L.Z."/>
            <person name="Matajira C.E.C."/>
            <person name="Poor A.P."/>
            <person name="Dutra M.C."/>
            <person name="Moreno A.M."/>
        </authorList>
    </citation>
    <scope>NUCLEOTIDE SEQUENCE [LARGE SCALE GENOMIC DNA]</scope>
    <source>
        <strain evidence="2 3">SP0816-2</strain>
    </source>
</reference>
<protein>
    <submittedName>
        <fullName evidence="2">MobC family plasmid mobilization relaxosome protein</fullName>
    </submittedName>
</protein>
<sequence length="121" mass="14227">MVYRYRTNLKKVFLTNSELHQLNERIAKSNCQNFSVYARKVLLNPNMSFIMINTNTYDQLVFELRRIGNNINQIARAINQSHLISQEQLQNLSKGVGELIREVDREFQVEVKTLKDFYGSN</sequence>
<evidence type="ECO:0000313" key="2">
    <source>
        <dbReference type="EMBL" id="MBA2794916.1"/>
    </source>
</evidence>
<dbReference type="InterPro" id="IPR008687">
    <property type="entry name" value="MobC"/>
</dbReference>
<dbReference type="AlphaFoldDB" id="A0A7W0ARB5"/>
<dbReference type="EMBL" id="JACEGE010000002">
    <property type="protein sequence ID" value="MBA2794916.1"/>
    <property type="molecule type" value="Genomic_DNA"/>
</dbReference>